<dbReference type="InterPro" id="IPR023166">
    <property type="entry name" value="BaiN-like_dom_sf"/>
</dbReference>
<dbReference type="Pfam" id="PF22780">
    <property type="entry name" value="HI0933_like_1st"/>
    <property type="match status" value="1"/>
</dbReference>
<protein>
    <submittedName>
        <fullName evidence="6">NAD(P)/FAD-dependent oxidoreductase</fullName>
    </submittedName>
</protein>
<evidence type="ECO:0000256" key="3">
    <source>
        <dbReference type="ARBA" id="ARBA00022827"/>
    </source>
</evidence>
<proteinExistence type="predicted"/>
<reference evidence="6" key="1">
    <citation type="submission" date="2020-08" db="EMBL/GenBank/DDBJ databases">
        <title>Genome public.</title>
        <authorList>
            <person name="Liu C."/>
            <person name="Sun Q."/>
        </authorList>
    </citation>
    <scope>NUCLEOTIDE SEQUENCE</scope>
    <source>
        <strain evidence="6">NSJ-15</strain>
    </source>
</reference>
<evidence type="ECO:0000256" key="1">
    <source>
        <dbReference type="ARBA" id="ARBA00001974"/>
    </source>
</evidence>
<dbReference type="NCBIfam" id="TIGR00275">
    <property type="entry name" value="aminoacetone oxidase family FAD-binding enzyme"/>
    <property type="match status" value="1"/>
</dbReference>
<dbReference type="PANTHER" id="PTHR42887:SF2">
    <property type="entry name" value="OS12G0638800 PROTEIN"/>
    <property type="match status" value="1"/>
</dbReference>
<dbReference type="Proteomes" id="UP000632659">
    <property type="component" value="Unassembled WGS sequence"/>
</dbReference>
<dbReference type="Gene3D" id="1.10.8.260">
    <property type="entry name" value="HI0933 insert domain-like"/>
    <property type="match status" value="1"/>
</dbReference>
<dbReference type="SUPFAM" id="SSF51905">
    <property type="entry name" value="FAD/NAD(P)-binding domain"/>
    <property type="match status" value="1"/>
</dbReference>
<evidence type="ECO:0000259" key="5">
    <source>
        <dbReference type="Pfam" id="PF22780"/>
    </source>
</evidence>
<evidence type="ECO:0000256" key="2">
    <source>
        <dbReference type="ARBA" id="ARBA00022630"/>
    </source>
</evidence>
<comment type="caution">
    <text evidence="6">The sequence shown here is derived from an EMBL/GenBank/DDBJ whole genome shotgun (WGS) entry which is preliminary data.</text>
</comment>
<dbReference type="AlphaFoldDB" id="A0A8J6TXG4"/>
<dbReference type="InterPro" id="IPR036188">
    <property type="entry name" value="FAD/NAD-bd_sf"/>
</dbReference>
<dbReference type="Gene3D" id="2.40.30.10">
    <property type="entry name" value="Translation factors"/>
    <property type="match status" value="1"/>
</dbReference>
<dbReference type="Pfam" id="PF03486">
    <property type="entry name" value="HI0933_like"/>
    <property type="match status" value="1"/>
</dbReference>
<evidence type="ECO:0000259" key="4">
    <source>
        <dbReference type="Pfam" id="PF03486"/>
    </source>
</evidence>
<dbReference type="InterPro" id="IPR055178">
    <property type="entry name" value="RsdA/BaiN/AoA(So)-like_dom"/>
</dbReference>
<dbReference type="SUPFAM" id="SSF160996">
    <property type="entry name" value="HI0933 insert domain-like"/>
    <property type="match status" value="1"/>
</dbReference>
<dbReference type="PRINTS" id="PR00411">
    <property type="entry name" value="PNDRDTASEI"/>
</dbReference>
<feature type="domain" description="RsdA/BaiN/AoA(So)-like insert" evidence="5">
    <location>
        <begin position="192"/>
        <end position="355"/>
    </location>
</feature>
<dbReference type="PANTHER" id="PTHR42887">
    <property type="entry name" value="OS12G0638800 PROTEIN"/>
    <property type="match status" value="1"/>
</dbReference>
<keyword evidence="2" id="KW-0285">Flavoprotein</keyword>
<keyword evidence="3" id="KW-0274">FAD</keyword>
<evidence type="ECO:0000313" key="7">
    <source>
        <dbReference type="Proteomes" id="UP000632659"/>
    </source>
</evidence>
<dbReference type="EMBL" id="JACRTL010000004">
    <property type="protein sequence ID" value="MBC8611170.1"/>
    <property type="molecule type" value="Genomic_DNA"/>
</dbReference>
<feature type="domain" description="RsdA/BaiN/AoA(So)-like Rossmann fold-like" evidence="4">
    <location>
        <begin position="5"/>
        <end position="407"/>
    </location>
</feature>
<dbReference type="InterPro" id="IPR057661">
    <property type="entry name" value="RsdA/BaiN/AoA(So)_Rossmann"/>
</dbReference>
<organism evidence="6 7">
    <name type="scientific">Massiliimalia timonensis</name>
    <dbReference type="NCBI Taxonomy" id="1987501"/>
    <lineage>
        <taxon>Bacteria</taxon>
        <taxon>Bacillati</taxon>
        <taxon>Bacillota</taxon>
        <taxon>Clostridia</taxon>
        <taxon>Eubacteriales</taxon>
        <taxon>Oscillospiraceae</taxon>
        <taxon>Massiliimalia</taxon>
    </lineage>
</organism>
<accession>A0A8J6TXG4</accession>
<comment type="cofactor">
    <cofactor evidence="1">
        <name>FAD</name>
        <dbReference type="ChEBI" id="CHEBI:57692"/>
    </cofactor>
</comment>
<evidence type="ECO:0000313" key="6">
    <source>
        <dbReference type="EMBL" id="MBC8611170.1"/>
    </source>
</evidence>
<sequence length="410" mass="44529">MKKADVIVIGGGAAGMMAAHTAALYGKHVLLLERNSRLGKKILITGKGRCNVTNRCDIDTFIKNVPTNGRFLYSAVNHLSPEETIAYFENSGLSLKTERGNRVFPVSDRAADVSRVLEENIRQAGVRIAEERASEILTEAGDVCGVRCESGEIYHAPAVILATGGKSYPGTGSAGDGYAMAQELGHRIIPLKPSLIPIVTEEDWCRKAQGLSLKNVTLSVTDQKSKKVIFSELGEMLFTHFGVSGPLVLSASSHIREPEPERYKLEIDLKPGLTDQQLDVRILRDFAEQANKDFGNSLGALLPRKIIPVIVRLSGIPYEQKVNQITREMRGDLCRLLKHLSLTVAGFRPIEEAIVTSGGVDVKEVNPKTMESKKVAGLFFAGEILDVDAYTGGFNLQIAFSTGYTAGLSC</sequence>
<dbReference type="InterPro" id="IPR004792">
    <property type="entry name" value="BaiN-like"/>
</dbReference>
<dbReference type="RefSeq" id="WP_187536552.1">
    <property type="nucleotide sequence ID" value="NZ_JACRTL010000004.1"/>
</dbReference>
<dbReference type="Gene3D" id="3.50.50.60">
    <property type="entry name" value="FAD/NAD(P)-binding domain"/>
    <property type="match status" value="1"/>
</dbReference>
<gene>
    <name evidence="6" type="ORF">H8702_08590</name>
</gene>
<keyword evidence="7" id="KW-1185">Reference proteome</keyword>
<dbReference type="PRINTS" id="PR00368">
    <property type="entry name" value="FADPNR"/>
</dbReference>
<name>A0A8J6TXG4_9FIRM</name>